<comment type="caution">
    <text evidence="3">The sequence shown here is derived from an EMBL/GenBank/DDBJ whole genome shotgun (WGS) entry which is preliminary data.</text>
</comment>
<dbReference type="SUPFAM" id="SSF47384">
    <property type="entry name" value="Homodimeric domain of signal transducing histidine kinase"/>
    <property type="match status" value="1"/>
</dbReference>
<gene>
    <name evidence="3" type="ORF">CE91St55_62770</name>
</gene>
<dbReference type="GO" id="GO:0000155">
    <property type="term" value="F:phosphorelay sensor kinase activity"/>
    <property type="evidence" value="ECO:0007669"/>
    <property type="project" value="InterPro"/>
</dbReference>
<evidence type="ECO:0000256" key="2">
    <source>
        <dbReference type="ARBA" id="ARBA00012438"/>
    </source>
</evidence>
<dbReference type="Gene3D" id="3.30.450.20">
    <property type="entry name" value="PAS domain"/>
    <property type="match status" value="1"/>
</dbReference>
<dbReference type="RefSeq" id="WP_022031276.1">
    <property type="nucleotide sequence ID" value="NZ_BQNJ01000002.1"/>
</dbReference>
<reference evidence="3" key="1">
    <citation type="submission" date="2022-01" db="EMBL/GenBank/DDBJ databases">
        <title>Novel bile acid biosynthetic pathways are enriched in the microbiome of centenarians.</title>
        <authorList>
            <person name="Sato Y."/>
            <person name="Atarashi K."/>
            <person name="Plichta R.D."/>
            <person name="Arai Y."/>
            <person name="Sasajima S."/>
            <person name="Kearney M.S."/>
            <person name="Suda W."/>
            <person name="Takeshita K."/>
            <person name="Sasaki T."/>
            <person name="Okamoto S."/>
            <person name="Skelly N.A."/>
            <person name="Okamura Y."/>
            <person name="Vlamakis H."/>
            <person name="Li Y."/>
            <person name="Tanoue T."/>
            <person name="Takei H."/>
            <person name="Nittono H."/>
            <person name="Narushima S."/>
            <person name="Irie J."/>
            <person name="Itoh H."/>
            <person name="Moriya K."/>
            <person name="Sugiura Y."/>
            <person name="Suematsu M."/>
            <person name="Moritoki N."/>
            <person name="Shibata S."/>
            <person name="Littman R.D."/>
            <person name="Fischbach A.M."/>
            <person name="Uwamino Y."/>
            <person name="Inoue T."/>
            <person name="Honda A."/>
            <person name="Hattori M."/>
            <person name="Murai T."/>
            <person name="Xavier J.R."/>
            <person name="Hirose N."/>
            <person name="Honda K."/>
        </authorList>
    </citation>
    <scope>NUCLEOTIDE SEQUENCE</scope>
    <source>
        <strain evidence="3">CE91-St55</strain>
    </source>
</reference>
<evidence type="ECO:0000256" key="1">
    <source>
        <dbReference type="ARBA" id="ARBA00000085"/>
    </source>
</evidence>
<dbReference type="AlphaFoldDB" id="A0A413XCY3"/>
<dbReference type="InterPro" id="IPR036097">
    <property type="entry name" value="HisK_dim/P_sf"/>
</dbReference>
<evidence type="ECO:0000313" key="3">
    <source>
        <dbReference type="EMBL" id="GKH04296.1"/>
    </source>
</evidence>
<name>A0A413XCY3_9FIRM</name>
<dbReference type="EMBL" id="BQNJ01000002">
    <property type="protein sequence ID" value="GKH04296.1"/>
    <property type="molecule type" value="Genomic_DNA"/>
</dbReference>
<dbReference type="InterPro" id="IPR035965">
    <property type="entry name" value="PAS-like_dom_sf"/>
</dbReference>
<evidence type="ECO:0000313" key="4">
    <source>
        <dbReference type="Proteomes" id="UP001055091"/>
    </source>
</evidence>
<comment type="catalytic activity">
    <reaction evidence="1">
        <text>ATP + protein L-histidine = ADP + protein N-phospho-L-histidine.</text>
        <dbReference type="EC" id="2.7.13.3"/>
    </reaction>
</comment>
<protein>
    <recommendedName>
        <fullName evidence="2">histidine kinase</fullName>
        <ecNumber evidence="2">2.7.13.3</ecNumber>
    </recommendedName>
</protein>
<accession>A0A413XCY3</accession>
<sequence>MNEYETIIEGMRFGVSKHMMDRHFTVLWANKYAYELTGNTRDGFRSRYHNRVDEYYSEDSGTFAYVTKRIEDAYRNRKECYSFECPMRPNRGKVAWIRMNGRFTGEVYQGSPVMWNVFYDITDSHREQEELKVKSELLDSEIEKAEQMIQWTTGFLAELNSEIRTMANIIVGMADVAEACIDDPAKCEECLEKIVQATRRLRTKVGNARRMFRQEAG</sequence>
<dbReference type="EC" id="2.7.13.3" evidence="2"/>
<organism evidence="3 4">
    <name type="scientific">Hungatella hathewayi</name>
    <dbReference type="NCBI Taxonomy" id="154046"/>
    <lineage>
        <taxon>Bacteria</taxon>
        <taxon>Bacillati</taxon>
        <taxon>Bacillota</taxon>
        <taxon>Clostridia</taxon>
        <taxon>Lachnospirales</taxon>
        <taxon>Lachnospiraceae</taxon>
        <taxon>Hungatella</taxon>
    </lineage>
</organism>
<dbReference type="SUPFAM" id="SSF55785">
    <property type="entry name" value="PYP-like sensor domain (PAS domain)"/>
    <property type="match status" value="1"/>
</dbReference>
<dbReference type="Proteomes" id="UP001055091">
    <property type="component" value="Unassembled WGS sequence"/>
</dbReference>
<proteinExistence type="predicted"/>
<dbReference type="Gene3D" id="1.10.287.130">
    <property type="match status" value="1"/>
</dbReference>